<evidence type="ECO:0000313" key="2">
    <source>
        <dbReference type="Proteomes" id="UP000298125"/>
    </source>
</evidence>
<dbReference type="RefSeq" id="WP_135578375.1">
    <property type="nucleotide sequence ID" value="NZ_RQGA01000009.1"/>
</dbReference>
<comment type="caution">
    <text evidence="1">The sequence shown here is derived from an EMBL/GenBank/DDBJ whole genome shotgun (WGS) entry which is preliminary data.</text>
</comment>
<proteinExistence type="predicted"/>
<name>A0A4R9JGE9_9LEPT</name>
<reference evidence="1" key="1">
    <citation type="journal article" date="2019" name="PLoS Negl. Trop. Dis.">
        <title>Revisiting the worldwide diversity of Leptospira species in the environment.</title>
        <authorList>
            <person name="Vincent A.T."/>
            <person name="Schiettekatte O."/>
            <person name="Bourhy P."/>
            <person name="Veyrier F.J."/>
            <person name="Picardeau M."/>
        </authorList>
    </citation>
    <scope>NUCLEOTIDE SEQUENCE [LARGE SCALE GENOMIC DNA]</scope>
    <source>
        <strain evidence="1">201702692</strain>
    </source>
</reference>
<dbReference type="AlphaFoldDB" id="A0A4R9JGE9"/>
<dbReference type="InterPro" id="IPR036237">
    <property type="entry name" value="Xyl_isomerase-like_sf"/>
</dbReference>
<dbReference type="Proteomes" id="UP000298125">
    <property type="component" value="Unassembled WGS sequence"/>
</dbReference>
<dbReference type="OrthoDB" id="9785907at2"/>
<dbReference type="EMBL" id="RQGA01000009">
    <property type="protein sequence ID" value="TGL40821.1"/>
    <property type="molecule type" value="Genomic_DNA"/>
</dbReference>
<accession>A0A4R9JGE9</accession>
<dbReference type="GO" id="GO:0016853">
    <property type="term" value="F:isomerase activity"/>
    <property type="evidence" value="ECO:0007669"/>
    <property type="project" value="UniProtKB-KW"/>
</dbReference>
<keyword evidence="2" id="KW-1185">Reference proteome</keyword>
<gene>
    <name evidence="1" type="ORF">EHQ49_08435</name>
</gene>
<organism evidence="1 2">
    <name type="scientific">Leptospira perdikensis</name>
    <dbReference type="NCBI Taxonomy" id="2484948"/>
    <lineage>
        <taxon>Bacteria</taxon>
        <taxon>Pseudomonadati</taxon>
        <taxon>Spirochaetota</taxon>
        <taxon>Spirochaetia</taxon>
        <taxon>Leptospirales</taxon>
        <taxon>Leptospiraceae</taxon>
        <taxon>Leptospira</taxon>
    </lineage>
</organism>
<evidence type="ECO:0000313" key="1">
    <source>
        <dbReference type="EMBL" id="TGL40821.1"/>
    </source>
</evidence>
<dbReference type="SUPFAM" id="SSF51658">
    <property type="entry name" value="Xylose isomerase-like"/>
    <property type="match status" value="1"/>
</dbReference>
<keyword evidence="1" id="KW-0413">Isomerase</keyword>
<protein>
    <submittedName>
        <fullName evidence="1">Xylose isomerase</fullName>
    </submittedName>
</protein>
<dbReference type="NCBIfam" id="NF035939">
    <property type="entry name" value="TIM_EboE"/>
    <property type="match status" value="1"/>
</dbReference>
<sequence>MNTRYGQLTYCSNIHPGEYWSDHFIHLKNNLPLVRKIVSPDAPMGIGLRLSNEASLELIKPEMIIEFQTWLETEGFYVFLINGFPYGSFHERIVKENVYHPDWATNERLEYTLRLFSILSQLLPKGMDGGVSTPPLSYQFFDTNDVDRKRRTENATKQIVDVLIHLVEIQIKTGQTLHLDIEPEPDGILGNVNLWVQWFLKLLLPAAISKVQSKWGVTKEKAEGMTKTHIRLCLDVCHSAVSFEDNQNIIRLLKENSIQVGRIQISSALKVNFPNEPKETMDVLVGFDEPTYLHQVVVKSLDQKIQSYPDLPEAIQAGGKPFEEWRIHFHVPVFLNSYGLLASTQRELIEILNLQKEFQITNALEIETYTWGVLPKELQIPVVESIIREFQWVESILEIGKKSKD</sequence>